<dbReference type="SMART" id="SM00283">
    <property type="entry name" value="MA"/>
    <property type="match status" value="1"/>
</dbReference>
<dbReference type="InterPro" id="IPR001610">
    <property type="entry name" value="PAC"/>
</dbReference>
<keyword evidence="8" id="KW-1185">Reference proteome</keyword>
<dbReference type="InterPro" id="IPR000014">
    <property type="entry name" value="PAS"/>
</dbReference>
<dbReference type="PANTHER" id="PTHR32089">
    <property type="entry name" value="METHYL-ACCEPTING CHEMOTAXIS PROTEIN MCPB"/>
    <property type="match status" value="1"/>
</dbReference>
<comment type="subcellular location">
    <subcellularLocation>
        <location evidence="1">Membrane</location>
    </subcellularLocation>
</comment>
<feature type="domain" description="Methyl-accepting transducer" evidence="4">
    <location>
        <begin position="482"/>
        <end position="581"/>
    </location>
</feature>
<dbReference type="Pfam" id="PF13426">
    <property type="entry name" value="PAS_9"/>
    <property type="match status" value="3"/>
</dbReference>
<dbReference type="EMBL" id="CP072110">
    <property type="protein sequence ID" value="QTH64509.1"/>
    <property type="molecule type" value="Genomic_DNA"/>
</dbReference>
<feature type="domain" description="PAC" evidence="6">
    <location>
        <begin position="326"/>
        <end position="377"/>
    </location>
</feature>
<evidence type="ECO:0000256" key="3">
    <source>
        <dbReference type="PROSITE-ProRule" id="PRU00284"/>
    </source>
</evidence>
<dbReference type="PROSITE" id="PS50111">
    <property type="entry name" value="CHEMOTAXIS_TRANSDUC_2"/>
    <property type="match status" value="1"/>
</dbReference>
<dbReference type="GO" id="GO:0006935">
    <property type="term" value="P:chemotaxis"/>
    <property type="evidence" value="ECO:0007669"/>
    <property type="project" value="UniProtKB-ARBA"/>
</dbReference>
<dbReference type="InterPro" id="IPR035965">
    <property type="entry name" value="PAS-like_dom_sf"/>
</dbReference>
<evidence type="ECO:0000259" key="5">
    <source>
        <dbReference type="PROSITE" id="PS50112"/>
    </source>
</evidence>
<accession>A0A975DD39</accession>
<dbReference type="GO" id="GO:0016020">
    <property type="term" value="C:membrane"/>
    <property type="evidence" value="ECO:0007669"/>
    <property type="project" value="UniProtKB-SubCell"/>
</dbReference>
<proteinExistence type="predicted"/>
<dbReference type="SUPFAM" id="SSF58104">
    <property type="entry name" value="Methyl-accepting chemotaxis protein (MCP) signaling domain"/>
    <property type="match status" value="1"/>
</dbReference>
<evidence type="ECO:0000313" key="8">
    <source>
        <dbReference type="Proteomes" id="UP000682739"/>
    </source>
</evidence>
<evidence type="ECO:0000313" key="7">
    <source>
        <dbReference type="EMBL" id="QTH64509.1"/>
    </source>
</evidence>
<dbReference type="RefSeq" id="WP_208832563.1">
    <property type="nucleotide sequence ID" value="NZ_CP072110.1"/>
</dbReference>
<evidence type="ECO:0000256" key="1">
    <source>
        <dbReference type="ARBA" id="ARBA00004370"/>
    </source>
</evidence>
<protein>
    <submittedName>
        <fullName evidence="7">PAS domain S-box protein</fullName>
    </submittedName>
</protein>
<dbReference type="Pfam" id="PF00015">
    <property type="entry name" value="MCPsignal"/>
    <property type="match status" value="1"/>
</dbReference>
<reference evidence="7" key="1">
    <citation type="submission" date="2021-03" db="EMBL/GenBank/DDBJ databases">
        <title>Description of Psychrosphaera ytuae sp. nov. isolated from deep sea sediment of South China Sea.</title>
        <authorList>
            <person name="Zhang J."/>
            <person name="Xu X.-D."/>
        </authorList>
    </citation>
    <scope>NUCLEOTIDE SEQUENCE</scope>
    <source>
        <strain evidence="7">MTZ26</strain>
    </source>
</reference>
<feature type="domain" description="PAS" evidence="5">
    <location>
        <begin position="7"/>
        <end position="63"/>
    </location>
</feature>
<dbReference type="SMART" id="SM00091">
    <property type="entry name" value="PAS"/>
    <property type="match status" value="3"/>
</dbReference>
<gene>
    <name evidence="7" type="ORF">J1N51_03265</name>
</gene>
<dbReference type="NCBIfam" id="TIGR00229">
    <property type="entry name" value="sensory_box"/>
    <property type="match status" value="3"/>
</dbReference>
<dbReference type="InterPro" id="IPR004089">
    <property type="entry name" value="MCPsignal_dom"/>
</dbReference>
<dbReference type="SMART" id="SM00086">
    <property type="entry name" value="PAC"/>
    <property type="match status" value="4"/>
</dbReference>
<dbReference type="Proteomes" id="UP000682739">
    <property type="component" value="Chromosome"/>
</dbReference>
<feature type="domain" description="PAS" evidence="5">
    <location>
        <begin position="252"/>
        <end position="297"/>
    </location>
</feature>
<dbReference type="Gene3D" id="3.30.450.20">
    <property type="entry name" value="PAS domain"/>
    <property type="match status" value="3"/>
</dbReference>
<dbReference type="GO" id="GO:0007165">
    <property type="term" value="P:signal transduction"/>
    <property type="evidence" value="ECO:0007669"/>
    <property type="project" value="UniProtKB-KW"/>
</dbReference>
<keyword evidence="2 3" id="KW-0807">Transducer</keyword>
<evidence type="ECO:0000256" key="2">
    <source>
        <dbReference type="ARBA" id="ARBA00023224"/>
    </source>
</evidence>
<dbReference type="PROSITE" id="PS50113">
    <property type="entry name" value="PAC"/>
    <property type="match status" value="2"/>
</dbReference>
<feature type="domain" description="PAS" evidence="5">
    <location>
        <begin position="128"/>
        <end position="186"/>
    </location>
</feature>
<sequence>MFNFTSKNSLAEQALAQTIVAVVSIDENNNVTFFNKAAEKLWGYTKSEVLGMNVKMLVPTEHQSNHDSYVNHHRTSDIDKIVGSSREVQLETKSGKRIWVQLSLSQVKLNGKKHYTALVRDVTAERDQREIVEQTLEQALDAVVCINEHNCVTLFNKAAEELWGYDRNEVLGENVKMLVPQAIQPEHDDYVNANRTTGQDKIVGTSREVKIERRDGETLWGRLSLSKVKLEGRTLYTAFIRDVTEEIRQREMQKMISLVANETDNAVIITPPNGKIQYVNKGFERLTGYKSAEVIGRKPGDFLQGEETDTGTVDRIRHHLSERTPFYEEILNYHKDGTPYWTALSINPVFEDGELTNFIAVQADVTRVKQMALDFTRKLDAIGSALVLLEMKTNGEIIDANDLLIETIGSRVVAERMAQEVLALISGDNKTKLESKGFLSMVFDFDVDGRYFAFDARLSALKDFQGNVTRYVFFGIDVTQRKQAVNETQAATQELVTTSQTISSIVGTINSISDQTNLLALNAAIEAARAGESGRGFAVVADEVRTLAGNSRESSNEIDKLIRETVAKIDELASWIKKIDA</sequence>
<dbReference type="AlphaFoldDB" id="A0A975DD39"/>
<feature type="domain" description="PAC" evidence="6">
    <location>
        <begin position="436"/>
        <end position="490"/>
    </location>
</feature>
<dbReference type="KEGG" id="psym:J1N51_03265"/>
<evidence type="ECO:0000259" key="4">
    <source>
        <dbReference type="PROSITE" id="PS50111"/>
    </source>
</evidence>
<dbReference type="PROSITE" id="PS50112">
    <property type="entry name" value="PAS"/>
    <property type="match status" value="3"/>
</dbReference>
<dbReference type="SUPFAM" id="SSF55785">
    <property type="entry name" value="PYP-like sensor domain (PAS domain)"/>
    <property type="match status" value="4"/>
</dbReference>
<organism evidence="7 8">
    <name type="scientific">Psychrosphaera ytuae</name>
    <dbReference type="NCBI Taxonomy" id="2820710"/>
    <lineage>
        <taxon>Bacteria</taxon>
        <taxon>Pseudomonadati</taxon>
        <taxon>Pseudomonadota</taxon>
        <taxon>Gammaproteobacteria</taxon>
        <taxon>Alteromonadales</taxon>
        <taxon>Pseudoalteromonadaceae</taxon>
        <taxon>Psychrosphaera</taxon>
    </lineage>
</organism>
<name>A0A975DD39_9GAMM</name>
<dbReference type="CDD" id="cd00130">
    <property type="entry name" value="PAS"/>
    <property type="match status" value="3"/>
</dbReference>
<evidence type="ECO:0000259" key="6">
    <source>
        <dbReference type="PROSITE" id="PS50113"/>
    </source>
</evidence>
<dbReference type="PANTHER" id="PTHR32089:SF112">
    <property type="entry name" value="LYSOZYME-LIKE PROTEIN-RELATED"/>
    <property type="match status" value="1"/>
</dbReference>
<dbReference type="InterPro" id="IPR000700">
    <property type="entry name" value="PAS-assoc_C"/>
</dbReference>
<dbReference type="Gene3D" id="1.10.287.950">
    <property type="entry name" value="Methyl-accepting chemotaxis protein"/>
    <property type="match status" value="1"/>
</dbReference>